<name>A0ABY6YZC1_9BACL</name>
<organism evidence="2 3">
    <name type="scientific">Alicyclobacillus dauci</name>
    <dbReference type="NCBI Taxonomy" id="1475485"/>
    <lineage>
        <taxon>Bacteria</taxon>
        <taxon>Bacillati</taxon>
        <taxon>Bacillota</taxon>
        <taxon>Bacilli</taxon>
        <taxon>Bacillales</taxon>
        <taxon>Alicyclobacillaceae</taxon>
        <taxon>Alicyclobacillus</taxon>
    </lineage>
</organism>
<keyword evidence="3" id="KW-1185">Reference proteome</keyword>
<accession>A0ABY6YZC1</accession>
<dbReference type="EMBL" id="CP104064">
    <property type="protein sequence ID" value="WAH35860.1"/>
    <property type="molecule type" value="Genomic_DNA"/>
</dbReference>
<feature type="coiled-coil region" evidence="1">
    <location>
        <begin position="34"/>
        <end position="61"/>
    </location>
</feature>
<evidence type="ECO:0000313" key="2">
    <source>
        <dbReference type="EMBL" id="WAH35860.1"/>
    </source>
</evidence>
<sequence length="120" mass="13959">MDRELFEYLERRFNAMDNRFDVIEERIGVIEERVTAIEERVTAIEERVDALTERMDSADVQRASTDHHVTQLITMVADVLSTTRAIEGRIELMDKRISRHNHQIADLEERLAIGAYATQT</sequence>
<evidence type="ECO:0008006" key="4">
    <source>
        <dbReference type="Google" id="ProtNLM"/>
    </source>
</evidence>
<dbReference type="Proteomes" id="UP001164803">
    <property type="component" value="Chromosome"/>
</dbReference>
<dbReference type="Gene3D" id="1.20.5.170">
    <property type="match status" value="1"/>
</dbReference>
<proteinExistence type="predicted"/>
<dbReference type="RefSeq" id="WP_268043147.1">
    <property type="nucleotide sequence ID" value="NZ_CP104064.1"/>
</dbReference>
<evidence type="ECO:0000256" key="1">
    <source>
        <dbReference type="SAM" id="Coils"/>
    </source>
</evidence>
<gene>
    <name evidence="2" type="ORF">NZD86_16530</name>
</gene>
<dbReference type="SUPFAM" id="SSF57997">
    <property type="entry name" value="Tropomyosin"/>
    <property type="match status" value="1"/>
</dbReference>
<reference evidence="2" key="1">
    <citation type="submission" date="2022-08" db="EMBL/GenBank/DDBJ databases">
        <title>Alicyclobacillus dauci DSM2870, complete genome.</title>
        <authorList>
            <person name="Wang Q."/>
            <person name="Cai R."/>
            <person name="Wang Z."/>
        </authorList>
    </citation>
    <scope>NUCLEOTIDE SEQUENCE</scope>
    <source>
        <strain evidence="2">DSM 28700</strain>
    </source>
</reference>
<evidence type="ECO:0000313" key="3">
    <source>
        <dbReference type="Proteomes" id="UP001164803"/>
    </source>
</evidence>
<protein>
    <recommendedName>
        <fullName evidence="4">t-SNARE coiled-coil homology domain-containing protein</fullName>
    </recommendedName>
</protein>
<keyword evidence="1" id="KW-0175">Coiled coil</keyword>